<evidence type="ECO:0000256" key="1">
    <source>
        <dbReference type="ARBA" id="ARBA00022737"/>
    </source>
</evidence>
<feature type="compositionally biased region" description="Low complexity" evidence="4">
    <location>
        <begin position="1"/>
        <end position="12"/>
    </location>
</feature>
<dbReference type="AlphaFoldDB" id="A0A7S1ED31"/>
<evidence type="ECO:0000256" key="3">
    <source>
        <dbReference type="PROSITE-ProRule" id="PRU00023"/>
    </source>
</evidence>
<feature type="compositionally biased region" description="Basic and acidic residues" evidence="4">
    <location>
        <begin position="373"/>
        <end position="383"/>
    </location>
</feature>
<feature type="repeat" description="ANK" evidence="3">
    <location>
        <begin position="261"/>
        <end position="293"/>
    </location>
</feature>
<name>A0A7S1ED31_HEMAN</name>
<evidence type="ECO:0000256" key="2">
    <source>
        <dbReference type="ARBA" id="ARBA00023043"/>
    </source>
</evidence>
<dbReference type="PANTHER" id="PTHR24171">
    <property type="entry name" value="ANKYRIN REPEAT DOMAIN-CONTAINING PROTEIN 39-RELATED"/>
    <property type="match status" value="1"/>
</dbReference>
<dbReference type="PROSITE" id="PS50088">
    <property type="entry name" value="ANK_REPEAT"/>
    <property type="match status" value="2"/>
</dbReference>
<dbReference type="Pfam" id="PF12796">
    <property type="entry name" value="Ank_2"/>
    <property type="match status" value="1"/>
</dbReference>
<feature type="region of interest" description="Disordered" evidence="4">
    <location>
        <begin position="372"/>
        <end position="419"/>
    </location>
</feature>
<keyword evidence="1" id="KW-0677">Repeat</keyword>
<evidence type="ECO:0000256" key="4">
    <source>
        <dbReference type="SAM" id="MobiDB-lite"/>
    </source>
</evidence>
<dbReference type="Pfam" id="PF00023">
    <property type="entry name" value="Ank"/>
    <property type="match status" value="1"/>
</dbReference>
<evidence type="ECO:0000313" key="5">
    <source>
        <dbReference type="EMBL" id="CAD8970453.1"/>
    </source>
</evidence>
<feature type="repeat" description="ANK" evidence="3">
    <location>
        <begin position="194"/>
        <end position="226"/>
    </location>
</feature>
<feature type="region of interest" description="Disordered" evidence="4">
    <location>
        <begin position="1"/>
        <end position="59"/>
    </location>
</feature>
<dbReference type="PROSITE" id="PS50297">
    <property type="entry name" value="ANK_REP_REGION"/>
    <property type="match status" value="2"/>
</dbReference>
<dbReference type="InterPro" id="IPR036770">
    <property type="entry name" value="Ankyrin_rpt-contain_sf"/>
</dbReference>
<protein>
    <submittedName>
        <fullName evidence="5">Uncharacterized protein</fullName>
    </submittedName>
</protein>
<feature type="compositionally biased region" description="Basic residues" evidence="4">
    <location>
        <begin position="409"/>
        <end position="419"/>
    </location>
</feature>
<dbReference type="InterPro" id="IPR002110">
    <property type="entry name" value="Ankyrin_rpt"/>
</dbReference>
<dbReference type="Gene3D" id="1.25.40.20">
    <property type="entry name" value="Ankyrin repeat-containing domain"/>
    <property type="match status" value="2"/>
</dbReference>
<dbReference type="EMBL" id="HBFX01035578">
    <property type="protein sequence ID" value="CAD8970453.1"/>
    <property type="molecule type" value="Transcribed_RNA"/>
</dbReference>
<proteinExistence type="predicted"/>
<dbReference type="SUPFAM" id="SSF48403">
    <property type="entry name" value="Ankyrin repeat"/>
    <property type="match status" value="1"/>
</dbReference>
<keyword evidence="2 3" id="KW-0040">ANK repeat</keyword>
<feature type="compositionally biased region" description="Basic and acidic residues" evidence="4">
    <location>
        <begin position="44"/>
        <end position="59"/>
    </location>
</feature>
<sequence>MPPKGPAAARGTVRGGAGNRSVSPVKGKAGSTAVGRGSLKKRAEKVDPKEEAERLEKERQTARDACVLQVKGVLSRVTDGSGEEVDLDFIIDIEDSCNEVLKWIEQPIGASAKKDEYDKKVLVVEKAFSDAVAKTREKRAEPPMPYNIFRNNEVIVTRDGRQLEAAVKEGDLPEIVRLLKSQRGRAQLINVDPRGWTPLHYAVTLGFSEVTEELIRAGADVNAQAEDGTSCMHLACGQGRDHMIQVLVGAGALTGLEIKENQWTPLHIASSNGDIKAVRALLDAKADANANARGDWHPLHCAAMNGHADVAALLMLPRGVEGESQADSKATLELLTGDGTHKVAGLPAADIAKAHGHFDCEEKIRATAMFLQHEAEEANKPPQEEPEPEPTKGRRGRGGTRAGTTSKSKTSKSSKPKEK</sequence>
<accession>A0A7S1ED31</accession>
<dbReference type="SMART" id="SM00248">
    <property type="entry name" value="ANK"/>
    <property type="match status" value="4"/>
</dbReference>
<organism evidence="5">
    <name type="scientific">Hemiselmis andersenii</name>
    <name type="common">Cryptophyte alga</name>
    <dbReference type="NCBI Taxonomy" id="464988"/>
    <lineage>
        <taxon>Eukaryota</taxon>
        <taxon>Cryptophyceae</taxon>
        <taxon>Cryptomonadales</taxon>
        <taxon>Hemiselmidaceae</taxon>
        <taxon>Hemiselmis</taxon>
    </lineage>
</organism>
<gene>
    <name evidence="5" type="ORF">HAND00432_LOCUS21452</name>
</gene>
<reference evidence="5" key="1">
    <citation type="submission" date="2021-01" db="EMBL/GenBank/DDBJ databases">
        <authorList>
            <person name="Corre E."/>
            <person name="Pelletier E."/>
            <person name="Niang G."/>
            <person name="Scheremetjew M."/>
            <person name="Finn R."/>
            <person name="Kale V."/>
            <person name="Holt S."/>
            <person name="Cochrane G."/>
            <person name="Meng A."/>
            <person name="Brown T."/>
            <person name="Cohen L."/>
        </authorList>
    </citation>
    <scope>NUCLEOTIDE SEQUENCE</scope>
    <source>
        <strain evidence="5">CCMP644</strain>
    </source>
</reference>